<evidence type="ECO:0000313" key="3">
    <source>
        <dbReference type="Proteomes" id="UP001174209"/>
    </source>
</evidence>
<name>A0ABT8K4F6_9MICC</name>
<dbReference type="RefSeq" id="WP_301229255.1">
    <property type="nucleotide sequence ID" value="NZ_JAROCG010000002.1"/>
</dbReference>
<protein>
    <submittedName>
        <fullName evidence="2">FRG domain-containing protein</fullName>
    </submittedName>
</protein>
<dbReference type="InterPro" id="IPR014966">
    <property type="entry name" value="FRG-dom"/>
</dbReference>
<proteinExistence type="predicted"/>
<keyword evidence="3" id="KW-1185">Reference proteome</keyword>
<gene>
    <name evidence="2" type="ORF">P5G52_15740</name>
</gene>
<dbReference type="Pfam" id="PF08867">
    <property type="entry name" value="FRG"/>
    <property type="match status" value="1"/>
</dbReference>
<evidence type="ECO:0000313" key="2">
    <source>
        <dbReference type="EMBL" id="MDN4612320.1"/>
    </source>
</evidence>
<accession>A0ABT8K4F6</accession>
<dbReference type="EMBL" id="JAROCG010000002">
    <property type="protein sequence ID" value="MDN4612320.1"/>
    <property type="molecule type" value="Genomic_DNA"/>
</dbReference>
<sequence length="307" mass="34138">MRGKATFSGVDQRLEGGWTVYSISDPNALTQVVGWLKFTCEAGVVLYRGQSQLYDDMTATGFRSLTENSHADYAEKLKDYISSIYGQDCACRHNKNFSSLHLCNEQSQFVKDNPNALVSGTYRAVVEPLLQHYGLKTRWLDVVDNIWIALWFACHQQITEGRYAHHRRRSIAQEGPDAKAYIAVFETGSIDPTSVPGYRVGPSTRFVDLRYAVPSVYLRPHAQHGALIAPSRLDSGGVPFGSMKEQVVGVVEIKLGDALEWLGTGAMTSGHVLFPPATRDHGYRRLLDWNSPPHEKLGHVTQFGPGN</sequence>
<comment type="caution">
    <text evidence="2">The sequence shown here is derived from an EMBL/GenBank/DDBJ whole genome shotgun (WGS) entry which is preliminary data.</text>
</comment>
<feature type="domain" description="FRG" evidence="1">
    <location>
        <begin position="41"/>
        <end position="159"/>
    </location>
</feature>
<reference evidence="2" key="1">
    <citation type="submission" date="2023-06" db="EMBL/GenBank/DDBJ databases">
        <title>MT1 and MT2 Draft Genomes of Novel Species.</title>
        <authorList>
            <person name="Venkateswaran K."/>
        </authorList>
    </citation>
    <scope>NUCLEOTIDE SEQUENCE</scope>
    <source>
        <strain evidence="2">IIF3SC-B10</strain>
    </source>
</reference>
<dbReference type="SMART" id="SM00901">
    <property type="entry name" value="FRG"/>
    <property type="match status" value="1"/>
</dbReference>
<evidence type="ECO:0000259" key="1">
    <source>
        <dbReference type="SMART" id="SM00901"/>
    </source>
</evidence>
<organism evidence="2 3">
    <name type="scientific">Arthrobacter burdickii</name>
    <dbReference type="NCBI Taxonomy" id="3035920"/>
    <lineage>
        <taxon>Bacteria</taxon>
        <taxon>Bacillati</taxon>
        <taxon>Actinomycetota</taxon>
        <taxon>Actinomycetes</taxon>
        <taxon>Micrococcales</taxon>
        <taxon>Micrococcaceae</taxon>
        <taxon>Arthrobacter</taxon>
    </lineage>
</organism>
<dbReference type="Proteomes" id="UP001174209">
    <property type="component" value="Unassembled WGS sequence"/>
</dbReference>